<dbReference type="GO" id="GO:0055085">
    <property type="term" value="P:transmembrane transport"/>
    <property type="evidence" value="ECO:0007669"/>
    <property type="project" value="InterPro"/>
</dbReference>
<gene>
    <name evidence="7" type="primary">Slc26a11_0</name>
    <name evidence="7" type="ORF">Bhyg_09809</name>
</gene>
<dbReference type="OrthoDB" id="288203at2759"/>
<comment type="caution">
    <text evidence="7">The sequence shown here is derived from an EMBL/GenBank/DDBJ whole genome shotgun (WGS) entry which is preliminary data.</text>
</comment>
<name>A0A9Q0RYN3_9DIPT</name>
<dbReference type="AlphaFoldDB" id="A0A9Q0RYN3"/>
<feature type="domain" description="SLC26A/SulP transporter" evidence="6">
    <location>
        <begin position="73"/>
        <end position="457"/>
    </location>
</feature>
<feature type="transmembrane region" description="Helical" evidence="5">
    <location>
        <begin position="260"/>
        <end position="283"/>
    </location>
</feature>
<feature type="transmembrane region" description="Helical" evidence="5">
    <location>
        <begin position="398"/>
        <end position="418"/>
    </location>
</feature>
<dbReference type="Pfam" id="PF00916">
    <property type="entry name" value="Sulfate_transp"/>
    <property type="match status" value="1"/>
</dbReference>
<evidence type="ECO:0000256" key="1">
    <source>
        <dbReference type="ARBA" id="ARBA00004141"/>
    </source>
</evidence>
<dbReference type="InterPro" id="IPR036513">
    <property type="entry name" value="STAS_dom_sf"/>
</dbReference>
<dbReference type="PANTHER" id="PTHR11814">
    <property type="entry name" value="SULFATE TRANSPORTER"/>
    <property type="match status" value="1"/>
</dbReference>
<proteinExistence type="predicted"/>
<dbReference type="InterPro" id="IPR011547">
    <property type="entry name" value="SLC26A/SulP_dom"/>
</dbReference>
<feature type="transmembrane region" description="Helical" evidence="5">
    <location>
        <begin position="425"/>
        <end position="441"/>
    </location>
</feature>
<feature type="transmembrane region" description="Helical" evidence="5">
    <location>
        <begin position="326"/>
        <end position="348"/>
    </location>
</feature>
<feature type="transmembrane region" description="Helical" evidence="5">
    <location>
        <begin position="221"/>
        <end position="239"/>
    </location>
</feature>
<evidence type="ECO:0000259" key="6">
    <source>
        <dbReference type="Pfam" id="PF00916"/>
    </source>
</evidence>
<reference evidence="7" key="1">
    <citation type="submission" date="2022-07" db="EMBL/GenBank/DDBJ databases">
        <authorList>
            <person name="Trinca V."/>
            <person name="Uliana J.V.C."/>
            <person name="Torres T.T."/>
            <person name="Ward R.J."/>
            <person name="Monesi N."/>
        </authorList>
    </citation>
    <scope>NUCLEOTIDE SEQUENCE</scope>
    <source>
        <strain evidence="7">HSMRA1968</strain>
        <tissue evidence="7">Whole embryos</tissue>
    </source>
</reference>
<keyword evidence="2 5" id="KW-0812">Transmembrane</keyword>
<evidence type="ECO:0000313" key="8">
    <source>
        <dbReference type="Proteomes" id="UP001151699"/>
    </source>
</evidence>
<evidence type="ECO:0000256" key="4">
    <source>
        <dbReference type="ARBA" id="ARBA00023136"/>
    </source>
</evidence>
<keyword evidence="3 5" id="KW-1133">Transmembrane helix</keyword>
<dbReference type="EMBL" id="WJQU01000003">
    <property type="protein sequence ID" value="KAJ6637083.1"/>
    <property type="molecule type" value="Genomic_DNA"/>
</dbReference>
<evidence type="ECO:0000256" key="2">
    <source>
        <dbReference type="ARBA" id="ARBA00022692"/>
    </source>
</evidence>
<sequence>MSSVTRSLLSHLHGVYVLENETELQRLRALDDAEERPVKSINIQTSVNWRGQIKKRIFILSWIKNYDKDAALGDFIAGITLGLTMIPQAIAYAALADMPSEYGLYSAFMGSLIYVFFGTIKEVSIGPTSLMSLLTLQYTLDKPPQYAIVLTFLAGCIELLMGVLKLGFVVDFISVPVTNAFTSATSVIIIGAQLKNLLGLSYSSKGFADSLHHLIFNISDIKLWDSVSGLVCCVFLLSLRFLKDIKMKSETKCTKISTKFLWYLSQARNVLIVIITSSVAYHWTLGTVPFTLSGKVQPGIPSFSLPPFQFEYNNQTIGFVQICTELGSGIVVVPLVAVLANIAIAKAFSTGAAVDASQEMFILGVCNILGSFVSSMPTCGAFTRSAVSHASGVRTPFSGIYSATIALLALTLLTPYFYFIPKSTLAAVLIIAVVFMIDFKLPLHLWRNTKRDFWTWCGCFVVCLIAGVAVGLLFGVMLNVLHLLYMWARPETTLKIEEIENMQYIKVAPNIGMFFPGIDHLKQMVNKALSAADFKVPVVIDCTKFTGLDYTAAQGVCDLAEELHKQRQVLVLQNLDTNLQSFIASENVLFCSKEETLKEIITQECIRSGSISLMAHIRASIDLGYKVEPLIDSTNIEIEN</sequence>
<dbReference type="GO" id="GO:0016020">
    <property type="term" value="C:membrane"/>
    <property type="evidence" value="ECO:0007669"/>
    <property type="project" value="UniProtKB-SubCell"/>
</dbReference>
<feature type="transmembrane region" description="Helical" evidence="5">
    <location>
        <begin position="146"/>
        <end position="168"/>
    </location>
</feature>
<evidence type="ECO:0000313" key="7">
    <source>
        <dbReference type="EMBL" id="KAJ6637083.1"/>
    </source>
</evidence>
<feature type="transmembrane region" description="Helical" evidence="5">
    <location>
        <begin position="453"/>
        <end position="485"/>
    </location>
</feature>
<keyword evidence="8" id="KW-1185">Reference proteome</keyword>
<feature type="transmembrane region" description="Helical" evidence="5">
    <location>
        <begin position="102"/>
        <end position="120"/>
    </location>
</feature>
<feature type="transmembrane region" description="Helical" evidence="5">
    <location>
        <begin position="180"/>
        <end position="201"/>
    </location>
</feature>
<feature type="transmembrane region" description="Helical" evidence="5">
    <location>
        <begin position="75"/>
        <end position="95"/>
    </location>
</feature>
<evidence type="ECO:0000256" key="5">
    <source>
        <dbReference type="SAM" id="Phobius"/>
    </source>
</evidence>
<comment type="subcellular location">
    <subcellularLocation>
        <location evidence="1">Membrane</location>
        <topology evidence="1">Multi-pass membrane protein</topology>
    </subcellularLocation>
</comment>
<dbReference type="Gene3D" id="3.30.750.24">
    <property type="entry name" value="STAS domain"/>
    <property type="match status" value="1"/>
</dbReference>
<evidence type="ECO:0000256" key="3">
    <source>
        <dbReference type="ARBA" id="ARBA00022989"/>
    </source>
</evidence>
<keyword evidence="4 5" id="KW-0472">Membrane</keyword>
<accession>A0A9Q0RYN3</accession>
<organism evidence="7 8">
    <name type="scientific">Pseudolycoriella hygida</name>
    <dbReference type="NCBI Taxonomy" id="35572"/>
    <lineage>
        <taxon>Eukaryota</taxon>
        <taxon>Metazoa</taxon>
        <taxon>Ecdysozoa</taxon>
        <taxon>Arthropoda</taxon>
        <taxon>Hexapoda</taxon>
        <taxon>Insecta</taxon>
        <taxon>Pterygota</taxon>
        <taxon>Neoptera</taxon>
        <taxon>Endopterygota</taxon>
        <taxon>Diptera</taxon>
        <taxon>Nematocera</taxon>
        <taxon>Sciaroidea</taxon>
        <taxon>Sciaridae</taxon>
        <taxon>Pseudolycoriella</taxon>
    </lineage>
</organism>
<dbReference type="InterPro" id="IPR001902">
    <property type="entry name" value="SLC26A/SulP_fam"/>
</dbReference>
<protein>
    <submittedName>
        <fullName evidence="7">Sodium-independent sulfate anion transporter</fullName>
    </submittedName>
</protein>
<dbReference type="Proteomes" id="UP001151699">
    <property type="component" value="Chromosome X"/>
</dbReference>